<reference evidence="1 2" key="1">
    <citation type="journal article" date="2019" name="Commun. Biol.">
        <title>The bagworm genome reveals a unique fibroin gene that provides high tensile strength.</title>
        <authorList>
            <person name="Kono N."/>
            <person name="Nakamura H."/>
            <person name="Ohtoshi R."/>
            <person name="Tomita M."/>
            <person name="Numata K."/>
            <person name="Arakawa K."/>
        </authorList>
    </citation>
    <scope>NUCLEOTIDE SEQUENCE [LARGE SCALE GENOMIC DNA]</scope>
</reference>
<accession>A0A4C1U4E3</accession>
<organism evidence="1 2">
    <name type="scientific">Eumeta variegata</name>
    <name type="common">Bagworm moth</name>
    <name type="synonym">Eumeta japonica</name>
    <dbReference type="NCBI Taxonomy" id="151549"/>
    <lineage>
        <taxon>Eukaryota</taxon>
        <taxon>Metazoa</taxon>
        <taxon>Ecdysozoa</taxon>
        <taxon>Arthropoda</taxon>
        <taxon>Hexapoda</taxon>
        <taxon>Insecta</taxon>
        <taxon>Pterygota</taxon>
        <taxon>Neoptera</taxon>
        <taxon>Endopterygota</taxon>
        <taxon>Lepidoptera</taxon>
        <taxon>Glossata</taxon>
        <taxon>Ditrysia</taxon>
        <taxon>Tineoidea</taxon>
        <taxon>Psychidae</taxon>
        <taxon>Oiketicinae</taxon>
        <taxon>Eumeta</taxon>
    </lineage>
</organism>
<proteinExistence type="predicted"/>
<dbReference type="EMBL" id="BGZK01000125">
    <property type="protein sequence ID" value="GBP21128.1"/>
    <property type="molecule type" value="Genomic_DNA"/>
</dbReference>
<protein>
    <submittedName>
        <fullName evidence="1">Uncharacterized protein</fullName>
    </submittedName>
</protein>
<dbReference type="Proteomes" id="UP000299102">
    <property type="component" value="Unassembled WGS sequence"/>
</dbReference>
<sequence length="154" mass="17292">MHPPAYMSCIHFHWGGVAMHFAFFMRWRSFTGLLYTAAGAGSGMSLWLEPGLHLGRDTALSGFDMPTYRLSRSTERRVRSITLCSAVCVSTIGYPCGGSSDICPCRRRTTTSTRAYAYQQVMGGTRHEERKSTIGQAVHAADRRWAADRRSRHR</sequence>
<gene>
    <name evidence="1" type="ORF">EVAR_11159_1</name>
</gene>
<name>A0A4C1U4E3_EUMVA</name>
<keyword evidence="2" id="KW-1185">Reference proteome</keyword>
<evidence type="ECO:0000313" key="1">
    <source>
        <dbReference type="EMBL" id="GBP21128.1"/>
    </source>
</evidence>
<comment type="caution">
    <text evidence="1">The sequence shown here is derived from an EMBL/GenBank/DDBJ whole genome shotgun (WGS) entry which is preliminary data.</text>
</comment>
<dbReference type="AlphaFoldDB" id="A0A4C1U4E3"/>
<evidence type="ECO:0000313" key="2">
    <source>
        <dbReference type="Proteomes" id="UP000299102"/>
    </source>
</evidence>